<evidence type="ECO:0000256" key="1">
    <source>
        <dbReference type="SAM" id="Phobius"/>
    </source>
</evidence>
<comment type="caution">
    <text evidence="2">The sequence shown here is derived from an EMBL/GenBank/DDBJ whole genome shotgun (WGS) entry which is preliminary data.</text>
</comment>
<proteinExistence type="predicted"/>
<organism evidence="2">
    <name type="scientific">candidate division WS2 bacterium ADurb.Bin280</name>
    <dbReference type="NCBI Taxonomy" id="1852829"/>
    <lineage>
        <taxon>Bacteria</taxon>
        <taxon>candidate division WS2</taxon>
    </lineage>
</organism>
<sequence length="199" mass="21580">MNKILKQMTPKQRILLYVSLVIAGILLVALMLLTHAISKKSDENALIEDQAEIAQSTTATVSPTKTATIAPTSTLTATVTPSPTATASVDPSRDLNSVKAVVANFMQAYISRSLDQAKPYMTDEFFASFTNEDFAGVSSSSRSGYEIASSGVIEEDSKYEAKVYLHYELNGQPSGTSIFQLQVFKKSDKFLVSSMSESQ</sequence>
<keyword evidence="1" id="KW-1133">Transmembrane helix</keyword>
<feature type="transmembrane region" description="Helical" evidence="1">
    <location>
        <begin position="14"/>
        <end position="37"/>
    </location>
</feature>
<dbReference type="Proteomes" id="UP000485367">
    <property type="component" value="Unassembled WGS sequence"/>
</dbReference>
<dbReference type="EMBL" id="MWBO01000035">
    <property type="protein sequence ID" value="OQA52334.1"/>
    <property type="molecule type" value="Genomic_DNA"/>
</dbReference>
<dbReference type="Gene3D" id="3.10.450.540">
    <property type="match status" value="1"/>
</dbReference>
<evidence type="ECO:0000313" key="2">
    <source>
        <dbReference type="EMBL" id="OQA52334.1"/>
    </source>
</evidence>
<dbReference type="AlphaFoldDB" id="A0A1V5SDE1"/>
<keyword evidence="1" id="KW-0812">Transmembrane</keyword>
<keyword evidence="1" id="KW-0472">Membrane</keyword>
<protein>
    <submittedName>
        <fullName evidence="2">Uncharacterized protein</fullName>
    </submittedName>
</protein>
<gene>
    <name evidence="2" type="ORF">BWY43_00552</name>
</gene>
<accession>A0A1V5SDE1</accession>
<name>A0A1V5SDE1_9BACT</name>
<reference evidence="2" key="1">
    <citation type="submission" date="2017-02" db="EMBL/GenBank/DDBJ databases">
        <title>Delving into the versatile metabolic prowess of the omnipresent phylum Bacteroidetes.</title>
        <authorList>
            <person name="Nobu M.K."/>
            <person name="Mei R."/>
            <person name="Narihiro T."/>
            <person name="Kuroda K."/>
            <person name="Liu W.-T."/>
        </authorList>
    </citation>
    <scope>NUCLEOTIDE SEQUENCE</scope>
    <source>
        <strain evidence="2">ADurb.Bin280</strain>
    </source>
</reference>